<evidence type="ECO:0000313" key="2">
    <source>
        <dbReference type="Proteomes" id="UP001219585"/>
    </source>
</evidence>
<organism evidence="1 2">
    <name type="scientific">Lysinibacillus irui</name>
    <dbReference type="NCBI Taxonomy" id="2998077"/>
    <lineage>
        <taxon>Bacteria</taxon>
        <taxon>Bacillati</taxon>
        <taxon>Bacillota</taxon>
        <taxon>Bacilli</taxon>
        <taxon>Bacillales</taxon>
        <taxon>Bacillaceae</taxon>
        <taxon>Lysinibacillus</taxon>
    </lineage>
</organism>
<name>A0AAJ5UTN6_9BACI</name>
<dbReference type="Proteomes" id="UP001219585">
    <property type="component" value="Chromosome"/>
</dbReference>
<protein>
    <submittedName>
        <fullName evidence="1">Stage III sporulation protein AH</fullName>
    </submittedName>
</protein>
<reference evidence="1" key="1">
    <citation type="submission" date="2022-11" db="EMBL/GenBank/DDBJ databases">
        <title>Lysinibacillus irui.</title>
        <authorList>
            <person name="Akintayo S.O."/>
        </authorList>
    </citation>
    <scope>NUCLEOTIDE SEQUENCE</scope>
    <source>
        <strain evidence="1">IRB4-01</strain>
    </source>
</reference>
<dbReference type="AlphaFoldDB" id="A0AAJ5UTN6"/>
<dbReference type="KEGG" id="liu:OU989_14015"/>
<accession>A0AAJ5UTN6</accession>
<evidence type="ECO:0000313" key="1">
    <source>
        <dbReference type="EMBL" id="WDV05425.1"/>
    </source>
</evidence>
<dbReference type="EMBL" id="CP113527">
    <property type="protein sequence ID" value="WDV05425.1"/>
    <property type="molecule type" value="Genomic_DNA"/>
</dbReference>
<gene>
    <name evidence="1" type="ORF">OU989_14015</name>
</gene>
<proteinExistence type="predicted"/>
<dbReference type="RefSeq" id="WP_274793651.1">
    <property type="nucleotide sequence ID" value="NZ_CP113527.1"/>
</dbReference>
<sequence>MIITENIKGQRYQQLIKLLASQCNRFAFVENRQLMADEELRLAIVGELIADIGDQFIERKIQRKWETTWLGEGTAYVFYFILNDITAQFLKDHSYSLFDWVYPKLPEDLMFYQDDQCLLAACSHEGFFRVDENLWNSFILS</sequence>